<evidence type="ECO:0000313" key="6">
    <source>
        <dbReference type="Proteomes" id="UP000594864"/>
    </source>
</evidence>
<gene>
    <name evidence="3" type="ORF">I6H02_00625</name>
    <name evidence="4" type="ORF">NCTC11181_04920</name>
</gene>
<dbReference type="Proteomes" id="UP000594864">
    <property type="component" value="Chromosome"/>
</dbReference>
<dbReference type="Proteomes" id="UP000254219">
    <property type="component" value="Unassembled WGS sequence"/>
</dbReference>
<proteinExistence type="predicted"/>
<protein>
    <submittedName>
        <fullName evidence="4">Uncharacterized protein</fullName>
    </submittedName>
</protein>
<accession>A0A376JYH9</accession>
<feature type="coiled-coil region" evidence="1">
    <location>
        <begin position="220"/>
        <end position="247"/>
    </location>
</feature>
<evidence type="ECO:0000313" key="3">
    <source>
        <dbReference type="EMBL" id="QPR05049.1"/>
    </source>
</evidence>
<dbReference type="EMBL" id="CP065611">
    <property type="protein sequence ID" value="QPR05049.1"/>
    <property type="molecule type" value="Genomic_DNA"/>
</dbReference>
<dbReference type="EMBL" id="UFYN01000008">
    <property type="protein sequence ID" value="STE75648.1"/>
    <property type="molecule type" value="Genomic_DNA"/>
</dbReference>
<evidence type="ECO:0000256" key="2">
    <source>
        <dbReference type="SAM" id="MobiDB-lite"/>
    </source>
</evidence>
<sequence>MTKHIVTIEGDNKGLRRSTNEAADLLDSLSEKASNIDFGGGLSGLTGSLRGIAGSAGLAAGGIGLVATAVVAAAKAGAEYVKQYSEVSKATGLSIESLQRLEKEFSGTGLTVEKFGDINKDTLDKMGDAWANGGGIADDLESVGLKLENYAHFMTDPQGGMKAAIQVFYDMKKAGKSMAEIKFMMESLASDSSHMTSQLEKYNSAQEAMIAIQNQSVNVTEENAKKYDKFSQNINKLENNLKGAAMTITGPLVDSLNWLFEWFNIDWEKSSLFRALDRLNKEGKTATGGILNTNHKDAQKIIDKYNKEKRWNNLADWEKAAIRGAGVDPRTAGFDVEGFKKRFGGSYKTSSGALIVVDAGEHLTRKADPNTDLTIPNKPVRPESLGKSGNEKKAEEEARKKAEEAAKKAKEAAEKAQKEREDAIKRLNALDVKLQGQVAASIASQNKQLEASLKDLDTALDLGLISQQDAAAKRQSLIDQNTENVYKMVLGADPIDALNALTQLQQIRDNELESHKRLLDGKVISYEEYMRRVNDTEQNYSQIENSLQGMDGYKTNQLTSGYDYQDSNNPFAKFNAIDKEKSDAEQDYKTDKLKIDGINDPAKRMEALEKLNENHQKRMAAIEKKYADARQSIADDMYGGFAAAMTLFGQENTKAMQMAFNAHKAFSIGQATVNMWTAATDAWNDPTNVTTGQKIAAAALAVSQNMGNIANIKSTNVSGMAHDGIDNIPREGTWLLDKGERVVDQRTNGDLKDFLSAQKSGGGNSQPIEVNAPLNINGNVNSSDKMVMDAIKRHAKLVAQAVEDAQRRKM</sequence>
<organism evidence="4 5">
    <name type="scientific">Escherichia coli</name>
    <dbReference type="NCBI Taxonomy" id="562"/>
    <lineage>
        <taxon>Bacteria</taxon>
        <taxon>Pseudomonadati</taxon>
        <taxon>Pseudomonadota</taxon>
        <taxon>Gammaproteobacteria</taxon>
        <taxon>Enterobacterales</taxon>
        <taxon>Enterobacteriaceae</taxon>
        <taxon>Escherichia</taxon>
    </lineage>
</organism>
<reference evidence="3 6" key="2">
    <citation type="submission" date="2020-12" db="EMBL/GenBank/DDBJ databases">
        <title>FDA dAtabase for Regulatory Grade micrObial Sequences (FDA-ARGOS): Supporting development and validation of Infectious Disease Dx tests.</title>
        <authorList>
            <person name="Sproer C."/>
            <person name="Gronow S."/>
            <person name="Severitt S."/>
            <person name="Schroder I."/>
            <person name="Tallon L."/>
            <person name="Sadzewicz L."/>
            <person name="Zhao X."/>
            <person name="Boylan J."/>
            <person name="Ott S."/>
            <person name="Bowen H."/>
            <person name="Vavikolanu K."/>
            <person name="Mehta A."/>
            <person name="Aluvathingal J."/>
            <person name="Nadendla S."/>
            <person name="Lowell S."/>
            <person name="Myers T."/>
            <person name="Yan Y."/>
            <person name="Sichtig H."/>
        </authorList>
    </citation>
    <scope>NUCLEOTIDE SEQUENCE [LARGE SCALE GENOMIC DNA]</scope>
    <source>
        <strain evidence="3 6">FDAARGOS_945</strain>
    </source>
</reference>
<evidence type="ECO:0000256" key="1">
    <source>
        <dbReference type="SAM" id="Coils"/>
    </source>
</evidence>
<dbReference type="AlphaFoldDB" id="A0A376JYH9"/>
<feature type="region of interest" description="Disordered" evidence="2">
    <location>
        <begin position="366"/>
        <end position="417"/>
    </location>
</feature>
<feature type="coiled-coil region" evidence="1">
    <location>
        <begin position="605"/>
        <end position="632"/>
    </location>
</feature>
<evidence type="ECO:0000313" key="5">
    <source>
        <dbReference type="Proteomes" id="UP000254219"/>
    </source>
</evidence>
<reference evidence="4 5" key="1">
    <citation type="submission" date="2018-06" db="EMBL/GenBank/DDBJ databases">
        <authorList>
            <consortium name="Pathogen Informatics"/>
            <person name="Doyle S."/>
        </authorList>
    </citation>
    <scope>NUCLEOTIDE SEQUENCE [LARGE SCALE GENOMIC DNA]</scope>
    <source>
        <strain evidence="4 5">NCTC11181</strain>
    </source>
</reference>
<evidence type="ECO:0000313" key="4">
    <source>
        <dbReference type="EMBL" id="STE75648.1"/>
    </source>
</evidence>
<feature type="compositionally biased region" description="Basic and acidic residues" evidence="2">
    <location>
        <begin position="389"/>
        <end position="417"/>
    </location>
</feature>
<name>A0A376JYH9_ECOLX</name>
<keyword evidence="1" id="KW-0175">Coiled coil</keyword>